<comment type="caution">
    <text evidence="1">The sequence shown here is derived from an EMBL/GenBank/DDBJ whole genome shotgun (WGS) entry which is preliminary data.</text>
</comment>
<keyword evidence="2" id="KW-1185">Reference proteome</keyword>
<organism evidence="1 2">
    <name type="scientific">Plakobranchus ocellatus</name>
    <dbReference type="NCBI Taxonomy" id="259542"/>
    <lineage>
        <taxon>Eukaryota</taxon>
        <taxon>Metazoa</taxon>
        <taxon>Spiralia</taxon>
        <taxon>Lophotrochozoa</taxon>
        <taxon>Mollusca</taxon>
        <taxon>Gastropoda</taxon>
        <taxon>Heterobranchia</taxon>
        <taxon>Euthyneura</taxon>
        <taxon>Panpulmonata</taxon>
        <taxon>Sacoglossa</taxon>
        <taxon>Placobranchoidea</taxon>
        <taxon>Plakobranchidae</taxon>
        <taxon>Plakobranchus</taxon>
    </lineage>
</organism>
<evidence type="ECO:0000313" key="2">
    <source>
        <dbReference type="Proteomes" id="UP000735302"/>
    </source>
</evidence>
<gene>
    <name evidence="1" type="ORF">PoB_006002600</name>
</gene>
<evidence type="ECO:0000313" key="1">
    <source>
        <dbReference type="EMBL" id="GFO33521.1"/>
    </source>
</evidence>
<name>A0AAV4CNS4_9GAST</name>
<dbReference type="Proteomes" id="UP000735302">
    <property type="component" value="Unassembled WGS sequence"/>
</dbReference>
<dbReference type="EMBL" id="BLXT01006781">
    <property type="protein sequence ID" value="GFO33521.1"/>
    <property type="molecule type" value="Genomic_DNA"/>
</dbReference>
<proteinExistence type="predicted"/>
<protein>
    <submittedName>
        <fullName evidence="1">Uncharacterized protein</fullName>
    </submittedName>
</protein>
<reference evidence="1 2" key="1">
    <citation type="journal article" date="2021" name="Elife">
        <title>Chloroplast acquisition without the gene transfer in kleptoplastic sea slugs, Plakobranchus ocellatus.</title>
        <authorList>
            <person name="Maeda T."/>
            <person name="Takahashi S."/>
            <person name="Yoshida T."/>
            <person name="Shimamura S."/>
            <person name="Takaki Y."/>
            <person name="Nagai Y."/>
            <person name="Toyoda A."/>
            <person name="Suzuki Y."/>
            <person name="Arimoto A."/>
            <person name="Ishii H."/>
            <person name="Satoh N."/>
            <person name="Nishiyama T."/>
            <person name="Hasebe M."/>
            <person name="Maruyama T."/>
            <person name="Minagawa J."/>
            <person name="Obokata J."/>
            <person name="Shigenobu S."/>
        </authorList>
    </citation>
    <scope>NUCLEOTIDE SEQUENCE [LARGE SCALE GENOMIC DNA]</scope>
</reference>
<sequence length="146" mass="16338">MSIPETTEILTFAFAWRHFPLTCSHSPMSRHDPMLFASVSVLQSVCAVPSPGVIRSLTLPRLLSFLAAEAWNAGLWLLPQCYMYTVVTNFPARYIRLSSKVTRAPLKLNGFEDERNAEPFVGSRHKHRDTSATGVASSAYRIKVLK</sequence>
<accession>A0AAV4CNS4</accession>
<dbReference type="AlphaFoldDB" id="A0AAV4CNS4"/>